<dbReference type="Proteomes" id="UP001652628">
    <property type="component" value="Chromosome 3"/>
</dbReference>
<accession>A0AB40DEC3</accession>
<dbReference type="RefSeq" id="XP_065722642.2">
    <property type="nucleotide sequence ID" value="XM_065866570.2"/>
</dbReference>
<sequence>MNNPWREIGFISRPKKHLKVIRIKKRIARRRKIFKQRQKDLIELHLRNRIKYLIIEHLEYRLADIKTKKKTQISLKENKTK</sequence>
<name>A0AB40DEC3_DROSZ</name>
<organism evidence="1 2">
    <name type="scientific">Drosophila suzukii</name>
    <name type="common">Spotted-wing drosophila fruit fly</name>
    <dbReference type="NCBI Taxonomy" id="28584"/>
    <lineage>
        <taxon>Eukaryota</taxon>
        <taxon>Metazoa</taxon>
        <taxon>Ecdysozoa</taxon>
        <taxon>Arthropoda</taxon>
        <taxon>Hexapoda</taxon>
        <taxon>Insecta</taxon>
        <taxon>Pterygota</taxon>
        <taxon>Neoptera</taxon>
        <taxon>Endopterygota</taxon>
        <taxon>Diptera</taxon>
        <taxon>Brachycera</taxon>
        <taxon>Muscomorpha</taxon>
        <taxon>Ephydroidea</taxon>
        <taxon>Drosophilidae</taxon>
        <taxon>Drosophila</taxon>
        <taxon>Sophophora</taxon>
    </lineage>
</organism>
<keyword evidence="1" id="KW-1185">Reference proteome</keyword>
<gene>
    <name evidence="2" type="primary">LOC108006021</name>
</gene>
<proteinExistence type="predicted"/>
<evidence type="ECO:0000313" key="2">
    <source>
        <dbReference type="RefSeq" id="XP_065722642.2"/>
    </source>
</evidence>
<reference evidence="2" key="1">
    <citation type="submission" date="2025-08" db="UniProtKB">
        <authorList>
            <consortium name="RefSeq"/>
        </authorList>
    </citation>
    <scope>IDENTIFICATION</scope>
</reference>
<dbReference type="AlphaFoldDB" id="A0AB40DEC3"/>
<dbReference type="GeneID" id="108006021"/>
<protein>
    <submittedName>
        <fullName evidence="2">Uncharacterized protein</fullName>
    </submittedName>
</protein>
<evidence type="ECO:0000313" key="1">
    <source>
        <dbReference type="Proteomes" id="UP001652628"/>
    </source>
</evidence>